<evidence type="ECO:0000313" key="2">
    <source>
        <dbReference type="EMBL" id="TWH15924.1"/>
    </source>
</evidence>
<keyword evidence="1" id="KW-0812">Transmembrane</keyword>
<organism evidence="2 3">
    <name type="scientific">Pseudoxanthomonas taiwanensis J19</name>
    <dbReference type="NCBI Taxonomy" id="935569"/>
    <lineage>
        <taxon>Bacteria</taxon>
        <taxon>Pseudomonadati</taxon>
        <taxon>Pseudomonadota</taxon>
        <taxon>Gammaproteobacteria</taxon>
        <taxon>Lysobacterales</taxon>
        <taxon>Lysobacteraceae</taxon>
        <taxon>Pseudoxanthomonas</taxon>
    </lineage>
</organism>
<evidence type="ECO:0000256" key="1">
    <source>
        <dbReference type="SAM" id="Phobius"/>
    </source>
</evidence>
<gene>
    <name evidence="2" type="ORF">L613_001500000410</name>
</gene>
<feature type="transmembrane region" description="Helical" evidence="1">
    <location>
        <begin position="101"/>
        <end position="130"/>
    </location>
</feature>
<dbReference type="OrthoDB" id="6388458at2"/>
<feature type="transmembrane region" description="Helical" evidence="1">
    <location>
        <begin position="150"/>
        <end position="170"/>
    </location>
</feature>
<comment type="caution">
    <text evidence="2">The sequence shown here is derived from an EMBL/GenBank/DDBJ whole genome shotgun (WGS) entry which is preliminary data.</text>
</comment>
<protein>
    <recommendedName>
        <fullName evidence="4">ABC-2 type transport system permease protein</fullName>
    </recommendedName>
</protein>
<feature type="transmembrane region" description="Helical" evidence="1">
    <location>
        <begin position="177"/>
        <end position="198"/>
    </location>
</feature>
<name>A0A562E2H9_9GAMM</name>
<dbReference type="AlphaFoldDB" id="A0A562E2H9"/>
<evidence type="ECO:0000313" key="3">
    <source>
        <dbReference type="Proteomes" id="UP000321583"/>
    </source>
</evidence>
<feature type="transmembrane region" description="Helical" evidence="1">
    <location>
        <begin position="218"/>
        <end position="238"/>
    </location>
</feature>
<keyword evidence="3" id="KW-1185">Reference proteome</keyword>
<keyword evidence="1" id="KW-0472">Membrane</keyword>
<dbReference type="Proteomes" id="UP000321583">
    <property type="component" value="Unassembled WGS sequence"/>
</dbReference>
<dbReference type="RefSeq" id="WP_125108481.1">
    <property type="nucleotide sequence ID" value="NZ_VLJS01000042.1"/>
</dbReference>
<proteinExistence type="predicted"/>
<evidence type="ECO:0008006" key="4">
    <source>
        <dbReference type="Google" id="ProtNLM"/>
    </source>
</evidence>
<dbReference type="EMBL" id="VLJS01000042">
    <property type="protein sequence ID" value="TWH15924.1"/>
    <property type="molecule type" value="Genomic_DNA"/>
</dbReference>
<reference evidence="2 3" key="1">
    <citation type="submission" date="2019-07" db="EMBL/GenBank/DDBJ databases">
        <title>Genome sequencing of lignin-degrading bacterial isolates.</title>
        <authorList>
            <person name="Gladden J."/>
        </authorList>
    </citation>
    <scope>NUCLEOTIDE SEQUENCE [LARGE SCALE GENOMIC DNA]</scope>
    <source>
        <strain evidence="2 3">J19</strain>
    </source>
</reference>
<feature type="transmembrane region" description="Helical" evidence="1">
    <location>
        <begin position="58"/>
        <end position="80"/>
    </location>
</feature>
<dbReference type="CDD" id="cd21809">
    <property type="entry name" value="ABC-2_lan_permease-like"/>
    <property type="match status" value="1"/>
</dbReference>
<accession>A0A562E2H9</accession>
<dbReference type="Pfam" id="PF12730">
    <property type="entry name" value="ABC2_membrane_4"/>
    <property type="match status" value="1"/>
</dbReference>
<keyword evidence="1" id="KW-1133">Transmembrane helix</keyword>
<feature type="transmembrane region" description="Helical" evidence="1">
    <location>
        <begin position="17"/>
        <end position="38"/>
    </location>
</feature>
<sequence>MLIRLCLVELLKLRRSLVLLTTVACPAAVVALMFGMALRRITPDGMTAAQWSMLWGSASALWSLFMLPLYIGLCTALVNGNEHRNQTWRLMLSLPVGRLELYAAKAMVSVLLLAAAQLALLLALALGTGILGLAGFPLETALQAQLPRLWAAPLAALPVVALQHALSWRLRSVVTPLAVSVVATLAAMQLGASQYWYWLPWAYPVAASNGGHEAMRDAAVLLGPMLAAVLFPLTAWWLSRREIA</sequence>